<evidence type="ECO:0000256" key="1">
    <source>
        <dbReference type="SAM" id="Phobius"/>
    </source>
</evidence>
<evidence type="ECO:0000313" key="2">
    <source>
        <dbReference type="EMBL" id="PWB86642.1"/>
    </source>
</evidence>
<sequence length="246" mass="28067">MITFIETEFLKLKRSKIFFITILGALFVPFMLSMGIAYQLWQSPDYIFYFKDGFEVMKQFLFMLLGVEVFAIVSAYLFGREYSERTLKSILTTPISKIKYLCGKFLMFFIWTILLVLISYFGLILFGEVIGIKGLTFGIFSETITSYLYNGVLLFLTMTPFAFFAIWIKSLVPSMIAGGVVTVGNMMIYGRDLTPLFPWTGSFVLANGELSQYAYSEATTFGIILAVFIIGFVLSYIYLYKTDTPL</sequence>
<feature type="transmembrane region" description="Helical" evidence="1">
    <location>
        <begin position="105"/>
        <end position="127"/>
    </location>
</feature>
<feature type="transmembrane region" description="Helical" evidence="1">
    <location>
        <begin position="17"/>
        <end position="40"/>
    </location>
</feature>
<name>A0A2U1S8M6_9EURY</name>
<evidence type="ECO:0000313" key="3">
    <source>
        <dbReference type="Proteomes" id="UP000245577"/>
    </source>
</evidence>
<keyword evidence="1" id="KW-1133">Transmembrane helix</keyword>
<feature type="transmembrane region" description="Helical" evidence="1">
    <location>
        <begin position="147"/>
        <end position="168"/>
    </location>
</feature>
<keyword evidence="3" id="KW-1185">Reference proteome</keyword>
<dbReference type="Pfam" id="PF12730">
    <property type="entry name" value="ABC2_membrane_4"/>
    <property type="match status" value="1"/>
</dbReference>
<accession>A0A2U1S8M6</accession>
<reference evidence="2 3" key="1">
    <citation type="submission" date="2017-03" db="EMBL/GenBank/DDBJ databases">
        <title>Genome sequence of Methanobrevibacter wosei.</title>
        <authorList>
            <person name="Poehlein A."/>
            <person name="Seedorf H."/>
            <person name="Daniel R."/>
        </authorList>
    </citation>
    <scope>NUCLEOTIDE SEQUENCE [LARGE SCALE GENOMIC DNA]</scope>
    <source>
        <strain evidence="2 3">DSM 11979</strain>
    </source>
</reference>
<feature type="transmembrane region" description="Helical" evidence="1">
    <location>
        <begin position="221"/>
        <end position="240"/>
    </location>
</feature>
<dbReference type="RefSeq" id="WP_116669177.1">
    <property type="nucleotide sequence ID" value="NZ_MZGU01000003.1"/>
</dbReference>
<feature type="transmembrane region" description="Helical" evidence="1">
    <location>
        <begin position="60"/>
        <end position="79"/>
    </location>
</feature>
<dbReference type="EMBL" id="MZGU01000003">
    <property type="protein sequence ID" value="PWB86642.1"/>
    <property type="molecule type" value="Genomic_DNA"/>
</dbReference>
<dbReference type="PANTHER" id="PTHR37305:SF1">
    <property type="entry name" value="MEMBRANE PROTEIN"/>
    <property type="match status" value="1"/>
</dbReference>
<comment type="caution">
    <text evidence="2">The sequence shown here is derived from an EMBL/GenBank/DDBJ whole genome shotgun (WGS) entry which is preliminary data.</text>
</comment>
<keyword evidence="1" id="KW-0812">Transmembrane</keyword>
<dbReference type="PANTHER" id="PTHR37305">
    <property type="entry name" value="INTEGRAL MEMBRANE PROTEIN-RELATED"/>
    <property type="match status" value="1"/>
</dbReference>
<protein>
    <submittedName>
        <fullName evidence="2">ABC-2 family transporter protein</fullName>
    </submittedName>
</protein>
<dbReference type="Proteomes" id="UP000245577">
    <property type="component" value="Unassembled WGS sequence"/>
</dbReference>
<organism evidence="2 3">
    <name type="scientific">Methanobrevibacter woesei</name>
    <dbReference type="NCBI Taxonomy" id="190976"/>
    <lineage>
        <taxon>Archaea</taxon>
        <taxon>Methanobacteriati</taxon>
        <taxon>Methanobacteriota</taxon>
        <taxon>Methanomada group</taxon>
        <taxon>Methanobacteria</taxon>
        <taxon>Methanobacteriales</taxon>
        <taxon>Methanobacteriaceae</taxon>
        <taxon>Methanobrevibacter</taxon>
    </lineage>
</organism>
<dbReference type="AlphaFoldDB" id="A0A2U1S8M6"/>
<keyword evidence="1" id="KW-0472">Membrane</keyword>
<gene>
    <name evidence="2" type="ORF">MBBWO_03550</name>
</gene>
<proteinExistence type="predicted"/>